<accession>A0A0F7KZV3</accession>
<feature type="region of interest" description="Disordered" evidence="1">
    <location>
        <begin position="1"/>
        <end position="106"/>
    </location>
</feature>
<reference evidence="2" key="2">
    <citation type="submission" date="2015-03" db="EMBL/GenBank/DDBJ databases">
        <authorList>
            <person name="Chow C.-E.T."/>
            <person name="Winget D.M."/>
            <person name="White R.A.III."/>
            <person name="Hallam S.J."/>
            <person name="Suttle C.A."/>
        </authorList>
    </citation>
    <scope>NUCLEOTIDE SEQUENCE</scope>
    <source>
        <strain evidence="2">Anoxic3_1</strain>
    </source>
</reference>
<evidence type="ECO:0000256" key="1">
    <source>
        <dbReference type="SAM" id="MobiDB-lite"/>
    </source>
</evidence>
<name>A0A0F7KZV3_9VIRU</name>
<organism evidence="2">
    <name type="scientific">uncultured marine virus</name>
    <dbReference type="NCBI Taxonomy" id="186617"/>
    <lineage>
        <taxon>Viruses</taxon>
        <taxon>environmental samples</taxon>
    </lineage>
</organism>
<protein>
    <submittedName>
        <fullName evidence="2">Uncharacterized protein</fullName>
    </submittedName>
</protein>
<feature type="compositionally biased region" description="Basic residues" evidence="1">
    <location>
        <begin position="1"/>
        <end position="25"/>
    </location>
</feature>
<dbReference type="EMBL" id="KR029577">
    <property type="protein sequence ID" value="AKH45824.1"/>
    <property type="molecule type" value="Genomic_DNA"/>
</dbReference>
<feature type="compositionally biased region" description="Basic and acidic residues" evidence="1">
    <location>
        <begin position="86"/>
        <end position="96"/>
    </location>
</feature>
<sequence>MRGRQKGDKRKRGTRKPQSVRRRRWVGMARRGTKQIHIFPPSTFHSSQRAGGKTEADQPKVEPLGLQSKTSRGQGGTLPASSDGSSEARGEGRCAERPPLGGWGRLAGRGGIYIQGQIPPLTFTSILPPRKSEKIKKVLNSLFAGS</sequence>
<evidence type="ECO:0000313" key="2">
    <source>
        <dbReference type="EMBL" id="AKH45824.1"/>
    </source>
</evidence>
<reference evidence="2" key="1">
    <citation type="journal article" date="2015" name="Front. Microbiol.">
        <title>Combining genomic sequencing methods to explore viral diversity and reveal potential virus-host interactions.</title>
        <authorList>
            <person name="Chow C.E."/>
            <person name="Winget D.M."/>
            <person name="White R.A.III."/>
            <person name="Hallam S.J."/>
            <person name="Suttle C.A."/>
        </authorList>
    </citation>
    <scope>NUCLEOTIDE SEQUENCE</scope>
    <source>
        <strain evidence="2">Anoxic3_1</strain>
    </source>
</reference>
<proteinExistence type="predicted"/>